<evidence type="ECO:0000313" key="2">
    <source>
        <dbReference type="Proteomes" id="UP001175227"/>
    </source>
</evidence>
<organism evidence="1 2">
    <name type="scientific">Armillaria novae-zelandiae</name>
    <dbReference type="NCBI Taxonomy" id="153914"/>
    <lineage>
        <taxon>Eukaryota</taxon>
        <taxon>Fungi</taxon>
        <taxon>Dikarya</taxon>
        <taxon>Basidiomycota</taxon>
        <taxon>Agaricomycotina</taxon>
        <taxon>Agaricomycetes</taxon>
        <taxon>Agaricomycetidae</taxon>
        <taxon>Agaricales</taxon>
        <taxon>Marasmiineae</taxon>
        <taxon>Physalacriaceae</taxon>
        <taxon>Armillaria</taxon>
    </lineage>
</organism>
<proteinExistence type="predicted"/>
<accession>A0AA39TSB1</accession>
<keyword evidence="2" id="KW-1185">Reference proteome</keyword>
<protein>
    <submittedName>
        <fullName evidence="1">Uncharacterized protein</fullName>
    </submittedName>
</protein>
<dbReference type="EMBL" id="JAUEPR010000068">
    <property type="protein sequence ID" value="KAK0468702.1"/>
    <property type="molecule type" value="Genomic_DNA"/>
</dbReference>
<gene>
    <name evidence="1" type="ORF">IW261DRAFT_1426212</name>
</gene>
<comment type="caution">
    <text evidence="1">The sequence shown here is derived from an EMBL/GenBank/DDBJ whole genome shotgun (WGS) entry which is preliminary data.</text>
</comment>
<dbReference type="Proteomes" id="UP001175227">
    <property type="component" value="Unassembled WGS sequence"/>
</dbReference>
<dbReference type="AlphaFoldDB" id="A0AA39TSB1"/>
<evidence type="ECO:0000313" key="1">
    <source>
        <dbReference type="EMBL" id="KAK0468702.1"/>
    </source>
</evidence>
<sequence>MPGKSFQAHSLTTISSLIAGTPPPIEEILEDGPLHFEVPPMDDPVFTPPTSKPSKGLEPIQISMTELIRQAWNALLSTSKTLGLLSVSSRDSLCQTVALDILERVNEFEMRLLNFTHSMKSKTDTHSLLIMCIDADPYGADKGTSKGSIVIVTANSHQMAFSDVARQCSATMEKLGMQVHPLEMQIDEIWKMSLRLSTMLKEKRDLFQFEYDEASSKFSWLSMGQNDPHIQALRCNVQELEKAYTHQHQVFVHITDTRRMLASVVAKVGLLKRKADSVVPSKVAFSYAMMRDHIISIWDLREDPFGARRGGGDLITPISLRTQLHDP</sequence>
<name>A0AA39TSB1_9AGAR</name>
<reference evidence="1" key="1">
    <citation type="submission" date="2023-06" db="EMBL/GenBank/DDBJ databases">
        <authorList>
            <consortium name="Lawrence Berkeley National Laboratory"/>
            <person name="Ahrendt S."/>
            <person name="Sahu N."/>
            <person name="Indic B."/>
            <person name="Wong-Bajracharya J."/>
            <person name="Merenyi Z."/>
            <person name="Ke H.-M."/>
            <person name="Monk M."/>
            <person name="Kocsube S."/>
            <person name="Drula E."/>
            <person name="Lipzen A."/>
            <person name="Balint B."/>
            <person name="Henrissat B."/>
            <person name="Andreopoulos B."/>
            <person name="Martin F.M."/>
            <person name="Harder C.B."/>
            <person name="Rigling D."/>
            <person name="Ford K.L."/>
            <person name="Foster G.D."/>
            <person name="Pangilinan J."/>
            <person name="Papanicolaou A."/>
            <person name="Barry K."/>
            <person name="LaButti K."/>
            <person name="Viragh M."/>
            <person name="Koriabine M."/>
            <person name="Yan M."/>
            <person name="Riley R."/>
            <person name="Champramary S."/>
            <person name="Plett K.L."/>
            <person name="Tsai I.J."/>
            <person name="Slot J."/>
            <person name="Sipos G."/>
            <person name="Plett J."/>
            <person name="Nagy L.G."/>
            <person name="Grigoriev I.V."/>
        </authorList>
    </citation>
    <scope>NUCLEOTIDE SEQUENCE</scope>
    <source>
        <strain evidence="1">ICMP 16352</strain>
    </source>
</reference>